<proteinExistence type="predicted"/>
<accession>A0AAX3ST97</accession>
<dbReference type="RefSeq" id="WP_277849738.1">
    <property type="nucleotide sequence ID" value="NZ_CP120956.1"/>
</dbReference>
<sequence length="111" mass="12434">MPPLALKGNDVKTVNPFDTKIEVQKSMPHSVRDAAIELTDTLDLCWAAAQAVFEKKATPEHALALLPMFMERADAKRQQQLAEIRKETVPEFEPEQVRVAPARRRGSGKAR</sequence>
<evidence type="ECO:0000313" key="2">
    <source>
        <dbReference type="Proteomes" id="UP001219066"/>
    </source>
</evidence>
<dbReference type="EMBL" id="CP120956">
    <property type="protein sequence ID" value="WFF83332.1"/>
    <property type="molecule type" value="Genomic_DNA"/>
</dbReference>
<name>A0AAX3ST97_9BURK</name>
<dbReference type="AlphaFoldDB" id="A0AAX3ST97"/>
<protein>
    <recommendedName>
        <fullName evidence="3">DUF2274 domain-containing protein</fullName>
    </recommendedName>
</protein>
<gene>
    <name evidence="1" type="ORF">PYR84_11745</name>
</gene>
<evidence type="ECO:0008006" key="3">
    <source>
        <dbReference type="Google" id="ProtNLM"/>
    </source>
</evidence>
<dbReference type="Proteomes" id="UP001219066">
    <property type="component" value="Chromosome"/>
</dbReference>
<evidence type="ECO:0000313" key="1">
    <source>
        <dbReference type="EMBL" id="WFF83332.1"/>
    </source>
</evidence>
<reference evidence="1" key="1">
    <citation type="submission" date="2023-03" db="EMBL/GenBank/DDBJ databases">
        <title>Synergistic degradation of erythromycin by symbiotic bacteria Ery-6A and Ery-6B and application in simulated water remediation.</title>
        <authorList>
            <person name="Xu S."/>
        </authorList>
    </citation>
    <scope>NUCLEOTIDE SEQUENCE</scope>
    <source>
        <strain evidence="1">Ery-6A</strain>
    </source>
</reference>
<organism evidence="1 2">
    <name type="scientific">Delftia tsuruhatensis</name>
    <dbReference type="NCBI Taxonomy" id="180282"/>
    <lineage>
        <taxon>Bacteria</taxon>
        <taxon>Pseudomonadati</taxon>
        <taxon>Pseudomonadota</taxon>
        <taxon>Betaproteobacteria</taxon>
        <taxon>Burkholderiales</taxon>
        <taxon>Comamonadaceae</taxon>
        <taxon>Delftia</taxon>
    </lineage>
</organism>